<evidence type="ECO:0000259" key="4">
    <source>
        <dbReference type="PROSITE" id="PS50949"/>
    </source>
</evidence>
<dbReference type="GO" id="GO:0045892">
    <property type="term" value="P:negative regulation of DNA-templated transcription"/>
    <property type="evidence" value="ECO:0007669"/>
    <property type="project" value="TreeGrafter"/>
</dbReference>
<dbReference type="Gene3D" id="1.10.10.10">
    <property type="entry name" value="Winged helix-like DNA-binding domain superfamily/Winged helix DNA-binding domain"/>
    <property type="match status" value="1"/>
</dbReference>
<organism evidence="5">
    <name type="scientific">Ornithinibacillus sp. 4-3</name>
    <dbReference type="NCBI Taxonomy" id="3231488"/>
    <lineage>
        <taxon>Bacteria</taxon>
        <taxon>Bacillati</taxon>
        <taxon>Bacillota</taxon>
        <taxon>Bacilli</taxon>
        <taxon>Bacillales</taxon>
        <taxon>Bacillaceae</taxon>
        <taxon>Ornithinibacillus</taxon>
    </lineage>
</organism>
<accession>A0AB39HQF8</accession>
<gene>
    <name evidence="5" type="ORF">AB4Y30_16595</name>
</gene>
<dbReference type="Pfam" id="PF07702">
    <property type="entry name" value="UTRA"/>
    <property type="match status" value="1"/>
</dbReference>
<dbReference type="CDD" id="cd07377">
    <property type="entry name" value="WHTH_GntR"/>
    <property type="match status" value="1"/>
</dbReference>
<dbReference type="PRINTS" id="PR00035">
    <property type="entry name" value="HTHGNTR"/>
</dbReference>
<dbReference type="SUPFAM" id="SSF46785">
    <property type="entry name" value="Winged helix' DNA-binding domain"/>
    <property type="match status" value="1"/>
</dbReference>
<evidence type="ECO:0000313" key="5">
    <source>
        <dbReference type="EMBL" id="XDK32603.1"/>
    </source>
</evidence>
<reference evidence="5" key="1">
    <citation type="submission" date="2024-07" db="EMBL/GenBank/DDBJ databases">
        <title>Halotolerant mesophilic bacterium Ornithinibacillus sp. 4-3, sp. nov., isolated from soil.</title>
        <authorList>
            <person name="Sidarenka A.V."/>
            <person name="Guliayeva D.E."/>
            <person name="Leanovich S.I."/>
            <person name="Hileuskaya K.S."/>
            <person name="Akhremchuk A.E."/>
            <person name="Sikolenko M.A."/>
            <person name="Valentovich L.N."/>
        </authorList>
    </citation>
    <scope>NUCLEOTIDE SEQUENCE</scope>
    <source>
        <strain evidence="5">4-3</strain>
    </source>
</reference>
<feature type="domain" description="HTH gntR-type" evidence="4">
    <location>
        <begin position="4"/>
        <end position="72"/>
    </location>
</feature>
<dbReference type="RefSeq" id="WP_368653291.1">
    <property type="nucleotide sequence ID" value="NZ_CP162599.1"/>
</dbReference>
<dbReference type="SMART" id="SM00866">
    <property type="entry name" value="UTRA"/>
    <property type="match status" value="1"/>
</dbReference>
<name>A0AB39HQF8_9BACI</name>
<dbReference type="SMART" id="SM00345">
    <property type="entry name" value="HTH_GNTR"/>
    <property type="match status" value="1"/>
</dbReference>
<dbReference type="InterPro" id="IPR000524">
    <property type="entry name" value="Tscrpt_reg_HTH_GntR"/>
</dbReference>
<dbReference type="Gene3D" id="3.40.1410.10">
    <property type="entry name" value="Chorismate lyase-like"/>
    <property type="match status" value="1"/>
</dbReference>
<dbReference type="GO" id="GO:0003700">
    <property type="term" value="F:DNA-binding transcription factor activity"/>
    <property type="evidence" value="ECO:0007669"/>
    <property type="project" value="InterPro"/>
</dbReference>
<evidence type="ECO:0000256" key="2">
    <source>
        <dbReference type="ARBA" id="ARBA00023125"/>
    </source>
</evidence>
<dbReference type="InterPro" id="IPR028978">
    <property type="entry name" value="Chorismate_lyase_/UTRA_dom_sf"/>
</dbReference>
<evidence type="ECO:0000256" key="1">
    <source>
        <dbReference type="ARBA" id="ARBA00023015"/>
    </source>
</evidence>
<keyword evidence="2" id="KW-0238">DNA-binding</keyword>
<dbReference type="InterPro" id="IPR011663">
    <property type="entry name" value="UTRA"/>
</dbReference>
<dbReference type="Pfam" id="PF00392">
    <property type="entry name" value="GntR"/>
    <property type="match status" value="1"/>
</dbReference>
<dbReference type="AlphaFoldDB" id="A0AB39HQF8"/>
<dbReference type="GO" id="GO:0003677">
    <property type="term" value="F:DNA binding"/>
    <property type="evidence" value="ECO:0007669"/>
    <property type="project" value="UniProtKB-KW"/>
</dbReference>
<dbReference type="InterPro" id="IPR036388">
    <property type="entry name" value="WH-like_DNA-bd_sf"/>
</dbReference>
<dbReference type="PANTHER" id="PTHR44846:SF1">
    <property type="entry name" value="MANNOSYL-D-GLYCERATE TRANSPORT_METABOLISM SYSTEM REPRESSOR MNGR-RELATED"/>
    <property type="match status" value="1"/>
</dbReference>
<keyword evidence="3" id="KW-0804">Transcription</keyword>
<dbReference type="InterPro" id="IPR050679">
    <property type="entry name" value="Bact_HTH_transcr_reg"/>
</dbReference>
<dbReference type="EMBL" id="CP162599">
    <property type="protein sequence ID" value="XDK32603.1"/>
    <property type="molecule type" value="Genomic_DNA"/>
</dbReference>
<proteinExistence type="predicted"/>
<dbReference type="PANTHER" id="PTHR44846">
    <property type="entry name" value="MANNOSYL-D-GLYCERATE TRANSPORT/METABOLISM SYSTEM REPRESSOR MNGR-RELATED"/>
    <property type="match status" value="1"/>
</dbReference>
<sequence>MKKTPIYKQIYNDLIEKIQNGALAQGDMLPTEKKLQETYNASRSPVRYALDLLEAKGYIKRTPGRGTEVVHPETVPWAMLSGFSEFYHNNPDKLTIRTLAVDTVNADEEVAAYFGMNTNSKVLRFKRLRLLEGRPIAYIHNYFPYPVSEGDFDISNENQSLLDLLKNILDTAEAFVQEEISAEKASEDVANVLEIKEDDPVLFVKRHGMDESKKSVEFTRYWALTEVLKYKTFFSLSEMKEFR</sequence>
<dbReference type="SUPFAM" id="SSF64288">
    <property type="entry name" value="Chorismate lyase-like"/>
    <property type="match status" value="1"/>
</dbReference>
<dbReference type="InterPro" id="IPR036390">
    <property type="entry name" value="WH_DNA-bd_sf"/>
</dbReference>
<evidence type="ECO:0000256" key="3">
    <source>
        <dbReference type="ARBA" id="ARBA00023163"/>
    </source>
</evidence>
<dbReference type="PROSITE" id="PS50949">
    <property type="entry name" value="HTH_GNTR"/>
    <property type="match status" value="1"/>
</dbReference>
<keyword evidence="1" id="KW-0805">Transcription regulation</keyword>
<protein>
    <submittedName>
        <fullName evidence="5">GntR family transcriptional regulator</fullName>
    </submittedName>
</protein>